<dbReference type="Pfam" id="PF00583">
    <property type="entry name" value="Acetyltransf_1"/>
    <property type="match status" value="1"/>
</dbReference>
<evidence type="ECO:0000313" key="7">
    <source>
        <dbReference type="Proteomes" id="UP000651738"/>
    </source>
</evidence>
<reference evidence="5 7" key="2">
    <citation type="submission" date="2020-12" db="EMBL/GenBank/DDBJ databases">
        <title>Draft genome sequence of Halomonas pacifica strain CARE-V15.</title>
        <authorList>
            <person name="Vignesh N."/>
            <person name="Thabitha A."/>
            <person name="Saravanan R."/>
            <person name="Manigandan V."/>
        </authorList>
    </citation>
    <scope>NUCLEOTIDE SEQUENCE [LARGE SCALE GENOMIC DNA]</scope>
    <source>
        <strain evidence="5 7">CARE-V15</strain>
    </source>
</reference>
<evidence type="ECO:0000256" key="1">
    <source>
        <dbReference type="ARBA" id="ARBA00022679"/>
    </source>
</evidence>
<gene>
    <name evidence="4" type="ORF">HPA02_13000</name>
    <name evidence="5" type="ORF">I7V36_09325</name>
</gene>
<dbReference type="EMBL" id="JAEDAF010000007">
    <property type="protein sequence ID" value="MBH8580294.1"/>
    <property type="molecule type" value="Genomic_DNA"/>
</dbReference>
<evidence type="ECO:0000313" key="6">
    <source>
        <dbReference type="Proteomes" id="UP000321275"/>
    </source>
</evidence>
<dbReference type="OrthoDB" id="27442at2"/>
<evidence type="ECO:0000313" key="4">
    <source>
        <dbReference type="EMBL" id="GEK47017.1"/>
    </source>
</evidence>
<evidence type="ECO:0000313" key="5">
    <source>
        <dbReference type="EMBL" id="MBH8580294.1"/>
    </source>
</evidence>
<feature type="domain" description="N-acetyltransferase" evidence="3">
    <location>
        <begin position="3"/>
        <end position="149"/>
    </location>
</feature>
<name>A0A510X8J6_9GAMM</name>
<dbReference type="Gene3D" id="3.40.630.30">
    <property type="match status" value="1"/>
</dbReference>
<reference evidence="4 6" key="1">
    <citation type="submission" date="2019-07" db="EMBL/GenBank/DDBJ databases">
        <title>Whole genome shotgun sequence of Halomonas pacifica NBRC 102220.</title>
        <authorList>
            <person name="Hosoyama A."/>
            <person name="Uohara A."/>
            <person name="Ohji S."/>
            <person name="Ichikawa N."/>
        </authorList>
    </citation>
    <scope>NUCLEOTIDE SEQUENCE [LARGE SCALE GENOMIC DNA]</scope>
    <source>
        <strain evidence="4 6">NBRC 102220</strain>
    </source>
</reference>
<dbReference type="InterPro" id="IPR000182">
    <property type="entry name" value="GNAT_dom"/>
</dbReference>
<dbReference type="Proteomes" id="UP000651738">
    <property type="component" value="Unassembled WGS sequence"/>
</dbReference>
<dbReference type="PANTHER" id="PTHR43877">
    <property type="entry name" value="AMINOALKYLPHOSPHONATE N-ACETYLTRANSFERASE-RELATED-RELATED"/>
    <property type="match status" value="1"/>
</dbReference>
<evidence type="ECO:0000259" key="3">
    <source>
        <dbReference type="PROSITE" id="PS51186"/>
    </source>
</evidence>
<dbReference type="GO" id="GO:0016747">
    <property type="term" value="F:acyltransferase activity, transferring groups other than amino-acyl groups"/>
    <property type="evidence" value="ECO:0007669"/>
    <property type="project" value="InterPro"/>
</dbReference>
<organism evidence="4 6">
    <name type="scientific">Bisbaumannia pacifica</name>
    <dbReference type="NCBI Taxonomy" id="77098"/>
    <lineage>
        <taxon>Bacteria</taxon>
        <taxon>Pseudomonadati</taxon>
        <taxon>Pseudomonadota</taxon>
        <taxon>Gammaproteobacteria</taxon>
        <taxon>Oceanospirillales</taxon>
        <taxon>Halomonadaceae</taxon>
        <taxon>Bisbaumannia</taxon>
    </lineage>
</organism>
<proteinExistence type="predicted"/>
<dbReference type="RefSeq" id="WP_146802282.1">
    <property type="nucleotide sequence ID" value="NZ_BJUK01000011.1"/>
</dbReference>
<dbReference type="Proteomes" id="UP000321275">
    <property type="component" value="Unassembled WGS sequence"/>
</dbReference>
<keyword evidence="1" id="KW-0808">Transferase</keyword>
<dbReference type="InterPro" id="IPR016181">
    <property type="entry name" value="Acyl_CoA_acyltransferase"/>
</dbReference>
<dbReference type="EMBL" id="BJUK01000011">
    <property type="protein sequence ID" value="GEK47017.1"/>
    <property type="molecule type" value="Genomic_DNA"/>
</dbReference>
<dbReference type="AlphaFoldDB" id="A0A510X8J6"/>
<keyword evidence="2" id="KW-0012">Acyltransferase</keyword>
<accession>A0A510X8J6</accession>
<dbReference type="SUPFAM" id="SSF55729">
    <property type="entry name" value="Acyl-CoA N-acyltransferases (Nat)"/>
    <property type="match status" value="1"/>
</dbReference>
<dbReference type="InterPro" id="IPR050832">
    <property type="entry name" value="Bact_Acetyltransf"/>
</dbReference>
<dbReference type="PROSITE" id="PS51186">
    <property type="entry name" value="GNAT"/>
    <property type="match status" value="1"/>
</dbReference>
<sequence length="163" mass="18533">MQAQLRPGRIEDLAALHALEERCFVGDRFSRRQLAHLLGPANAVTWLLVDGESLLGYGTLLLRRNSRRARLYSFCVAPEARGGGLGGRLLERLEREARERGCEHLSLEVRADNRAALALYRRRGFRLTRWLDDYYVDGCAAWQMSKTLADEDSATDERRVSLS</sequence>
<protein>
    <submittedName>
        <fullName evidence="5">GNAT family N-acetyltransferase</fullName>
    </submittedName>
</protein>
<evidence type="ECO:0000256" key="2">
    <source>
        <dbReference type="ARBA" id="ARBA00023315"/>
    </source>
</evidence>
<dbReference type="PANTHER" id="PTHR43877:SF2">
    <property type="entry name" value="AMINOALKYLPHOSPHONATE N-ACETYLTRANSFERASE-RELATED"/>
    <property type="match status" value="1"/>
</dbReference>
<comment type="caution">
    <text evidence="4">The sequence shown here is derived from an EMBL/GenBank/DDBJ whole genome shotgun (WGS) entry which is preliminary data.</text>
</comment>
<keyword evidence="6" id="KW-1185">Reference proteome</keyword>